<protein>
    <submittedName>
        <fullName evidence="3">Uncharacterized protein</fullName>
    </submittedName>
</protein>
<evidence type="ECO:0000313" key="3">
    <source>
        <dbReference type="EMBL" id="QDV48045.1"/>
    </source>
</evidence>
<gene>
    <name evidence="3" type="ORF">Enr17x_00540</name>
</gene>
<reference evidence="3 4" key="1">
    <citation type="submission" date="2019-03" db="EMBL/GenBank/DDBJ databases">
        <title>Deep-cultivation of Planctomycetes and their phenomic and genomic characterization uncovers novel biology.</title>
        <authorList>
            <person name="Wiegand S."/>
            <person name="Jogler M."/>
            <person name="Boedeker C."/>
            <person name="Pinto D."/>
            <person name="Vollmers J."/>
            <person name="Rivas-Marin E."/>
            <person name="Kohn T."/>
            <person name="Peeters S.H."/>
            <person name="Heuer A."/>
            <person name="Rast P."/>
            <person name="Oberbeckmann S."/>
            <person name="Bunk B."/>
            <person name="Jeske O."/>
            <person name="Meyerdierks A."/>
            <person name="Storesund J.E."/>
            <person name="Kallscheuer N."/>
            <person name="Luecker S."/>
            <person name="Lage O.M."/>
            <person name="Pohl T."/>
            <person name="Merkel B.J."/>
            <person name="Hornburger P."/>
            <person name="Mueller R.-W."/>
            <person name="Bruemmer F."/>
            <person name="Labrenz M."/>
            <person name="Spormann A.M."/>
            <person name="Op den Camp H."/>
            <person name="Overmann J."/>
            <person name="Amann R."/>
            <person name="Jetten M.S.M."/>
            <person name="Mascher T."/>
            <person name="Medema M.H."/>
            <person name="Devos D.P."/>
            <person name="Kaster A.-K."/>
            <person name="Ovreas L."/>
            <person name="Rohde M."/>
            <person name="Galperin M.Y."/>
            <person name="Jogler C."/>
        </authorList>
    </citation>
    <scope>NUCLEOTIDE SEQUENCE [LARGE SCALE GENOMIC DNA]</scope>
    <source>
        <strain evidence="3 4">Enr17</strain>
    </source>
</reference>
<dbReference type="RefSeq" id="WP_145305255.1">
    <property type="nucleotide sequence ID" value="NZ_CP037452.1"/>
</dbReference>
<dbReference type="OrthoDB" id="291423at2"/>
<evidence type="ECO:0000256" key="1">
    <source>
        <dbReference type="SAM" id="Coils"/>
    </source>
</evidence>
<dbReference type="KEGG" id="gfm:Enr17x_00540"/>
<organism evidence="3 4">
    <name type="scientific">Gimesia fumaroli</name>
    <dbReference type="NCBI Taxonomy" id="2527976"/>
    <lineage>
        <taxon>Bacteria</taxon>
        <taxon>Pseudomonadati</taxon>
        <taxon>Planctomycetota</taxon>
        <taxon>Planctomycetia</taxon>
        <taxon>Planctomycetales</taxon>
        <taxon>Planctomycetaceae</taxon>
        <taxon>Gimesia</taxon>
    </lineage>
</organism>
<dbReference type="Proteomes" id="UP000318313">
    <property type="component" value="Chromosome"/>
</dbReference>
<feature type="coiled-coil region" evidence="1">
    <location>
        <begin position="91"/>
        <end position="118"/>
    </location>
</feature>
<evidence type="ECO:0000256" key="2">
    <source>
        <dbReference type="SAM" id="MobiDB-lite"/>
    </source>
</evidence>
<dbReference type="EMBL" id="CP037452">
    <property type="protein sequence ID" value="QDV48045.1"/>
    <property type="molecule type" value="Genomic_DNA"/>
</dbReference>
<dbReference type="AlphaFoldDB" id="A0A518I4R0"/>
<feature type="region of interest" description="Disordered" evidence="2">
    <location>
        <begin position="58"/>
        <end position="84"/>
    </location>
</feature>
<feature type="compositionally biased region" description="Basic and acidic residues" evidence="2">
    <location>
        <begin position="59"/>
        <end position="79"/>
    </location>
</feature>
<evidence type="ECO:0000313" key="4">
    <source>
        <dbReference type="Proteomes" id="UP000318313"/>
    </source>
</evidence>
<keyword evidence="4" id="KW-1185">Reference proteome</keyword>
<sequence>MTVLTTRCFFAFGLFLLCALLPGCSKEEDPIEARLKEVGYTPEKIVRELELRITNLDKMPAREKRSKTGEKLDGDRNDGPRGNPFTFEAIIKDIKAKIDQLQERAGAEENILDQVKQKIESGTLDEKKRKQVLDALSS</sequence>
<keyword evidence="1" id="KW-0175">Coiled coil</keyword>
<accession>A0A518I4R0</accession>
<name>A0A518I4R0_9PLAN</name>
<proteinExistence type="predicted"/>